<organism evidence="2 3">
    <name type="scientific">Mesorhizobium cantuariense</name>
    <dbReference type="NCBI Taxonomy" id="1300275"/>
    <lineage>
        <taxon>Bacteria</taxon>
        <taxon>Pseudomonadati</taxon>
        <taxon>Pseudomonadota</taxon>
        <taxon>Alphaproteobacteria</taxon>
        <taxon>Hyphomicrobiales</taxon>
        <taxon>Phyllobacteriaceae</taxon>
        <taxon>Mesorhizobium</taxon>
    </lineage>
</organism>
<feature type="compositionally biased region" description="Acidic residues" evidence="1">
    <location>
        <begin position="80"/>
        <end position="113"/>
    </location>
</feature>
<proteinExistence type="predicted"/>
<dbReference type="RefSeq" id="WP_378978133.1">
    <property type="nucleotide sequence ID" value="NZ_JBHRVD010000001.1"/>
</dbReference>
<protein>
    <submittedName>
        <fullName evidence="2">Uncharacterized protein</fullName>
    </submittedName>
</protein>
<dbReference type="Proteomes" id="UP001595648">
    <property type="component" value="Unassembled WGS sequence"/>
</dbReference>
<keyword evidence="3" id="KW-1185">Reference proteome</keyword>
<evidence type="ECO:0000313" key="3">
    <source>
        <dbReference type="Proteomes" id="UP001595648"/>
    </source>
</evidence>
<reference evidence="3" key="1">
    <citation type="journal article" date="2019" name="Int. J. Syst. Evol. Microbiol.">
        <title>The Global Catalogue of Microorganisms (GCM) 10K type strain sequencing project: providing services to taxonomists for standard genome sequencing and annotation.</title>
        <authorList>
            <consortium name="The Broad Institute Genomics Platform"/>
            <consortium name="The Broad Institute Genome Sequencing Center for Infectious Disease"/>
            <person name="Wu L."/>
            <person name="Ma J."/>
        </authorList>
    </citation>
    <scope>NUCLEOTIDE SEQUENCE [LARGE SCALE GENOMIC DNA]</scope>
    <source>
        <strain evidence="3">ICMP 19515</strain>
    </source>
</reference>
<name>A0ABV7MIU3_9HYPH</name>
<evidence type="ECO:0000256" key="1">
    <source>
        <dbReference type="SAM" id="MobiDB-lite"/>
    </source>
</evidence>
<gene>
    <name evidence="2" type="ORF">ACFOJ9_07510</name>
</gene>
<comment type="caution">
    <text evidence="2">The sequence shown here is derived from an EMBL/GenBank/DDBJ whole genome shotgun (WGS) entry which is preliminary data.</text>
</comment>
<sequence>MTSGGDFDRIFEEYVADVEAALPAVVQWFERLKASRKYTAKGFSVDDIWPSQTGSHPVMIQIFRKHFLKLAILIERLDREEELEDEQEPSEEDWGTDDDDVGDDDDDDDDEYDERPSEPYQVLIERLREERPDLYAHFRQFMFIPVGLEDYLLVEREVGNG</sequence>
<feature type="region of interest" description="Disordered" evidence="1">
    <location>
        <begin position="80"/>
        <end position="121"/>
    </location>
</feature>
<accession>A0ABV7MIU3</accession>
<dbReference type="EMBL" id="JBHRVD010000001">
    <property type="protein sequence ID" value="MFC3321622.1"/>
    <property type="molecule type" value="Genomic_DNA"/>
</dbReference>
<evidence type="ECO:0000313" key="2">
    <source>
        <dbReference type="EMBL" id="MFC3321622.1"/>
    </source>
</evidence>